<dbReference type="InterPro" id="IPR008335">
    <property type="entry name" value="Mopterin_OxRdtase_euk"/>
</dbReference>
<dbReference type="GO" id="GO:0008482">
    <property type="term" value="F:sulfite oxidase activity"/>
    <property type="evidence" value="ECO:0007669"/>
    <property type="project" value="TreeGrafter"/>
</dbReference>
<dbReference type="GO" id="GO:0030151">
    <property type="term" value="F:molybdenum ion binding"/>
    <property type="evidence" value="ECO:0007669"/>
    <property type="project" value="InterPro"/>
</dbReference>
<dbReference type="RefSeq" id="WP_091950944.1">
    <property type="nucleotide sequence ID" value="NZ_AP014809.1"/>
</dbReference>
<evidence type="ECO:0000256" key="3">
    <source>
        <dbReference type="ARBA" id="ARBA00022723"/>
    </source>
</evidence>
<dbReference type="PANTHER" id="PTHR19372:SF7">
    <property type="entry name" value="SULFITE OXIDASE, MITOCHONDRIAL"/>
    <property type="match status" value="1"/>
</dbReference>
<dbReference type="InterPro" id="IPR014756">
    <property type="entry name" value="Ig_E-set"/>
</dbReference>
<accession>A0A160PDW6</accession>
<dbReference type="OrthoDB" id="9778777at2"/>
<dbReference type="PANTHER" id="PTHR19372">
    <property type="entry name" value="SULFITE REDUCTASE"/>
    <property type="match status" value="1"/>
</dbReference>
<dbReference type="PRINTS" id="PR00407">
    <property type="entry name" value="EUMOPTERIN"/>
</dbReference>
<protein>
    <submittedName>
        <fullName evidence="7">Sulfite oxidase</fullName>
    </submittedName>
</protein>
<dbReference type="InterPro" id="IPR005066">
    <property type="entry name" value="MoCF_OxRdtse_dimer"/>
</dbReference>
<dbReference type="Pfam" id="PF03404">
    <property type="entry name" value="Mo-co_dimer"/>
    <property type="match status" value="1"/>
</dbReference>
<dbReference type="SUPFAM" id="SSF56524">
    <property type="entry name" value="Oxidoreductase molybdopterin-binding domain"/>
    <property type="match status" value="1"/>
</dbReference>
<dbReference type="Gene3D" id="2.60.40.650">
    <property type="match status" value="1"/>
</dbReference>
<dbReference type="AlphaFoldDB" id="A0A160PDW6"/>
<dbReference type="GO" id="GO:0006790">
    <property type="term" value="P:sulfur compound metabolic process"/>
    <property type="evidence" value="ECO:0007669"/>
    <property type="project" value="TreeGrafter"/>
</dbReference>
<dbReference type="Gene3D" id="3.90.420.10">
    <property type="entry name" value="Oxidoreductase, molybdopterin-binding domain"/>
    <property type="match status" value="1"/>
</dbReference>
<gene>
    <name evidence="7" type="ORF">MPPM_2020</name>
</gene>
<dbReference type="FunFam" id="3.90.420.10:FF:000002">
    <property type="entry name" value="sulfite oxidase, mitochondrial"/>
    <property type="match status" value="1"/>
</dbReference>
<evidence type="ECO:0000259" key="5">
    <source>
        <dbReference type="Pfam" id="PF00174"/>
    </source>
</evidence>
<feature type="domain" description="Moybdenum cofactor oxidoreductase dimerisation" evidence="6">
    <location>
        <begin position="244"/>
        <end position="362"/>
    </location>
</feature>
<dbReference type="InterPro" id="IPR000572">
    <property type="entry name" value="OxRdtase_Mopterin-bd_dom"/>
</dbReference>
<evidence type="ECO:0000259" key="6">
    <source>
        <dbReference type="Pfam" id="PF03404"/>
    </source>
</evidence>
<keyword evidence="4" id="KW-0560">Oxidoreductase</keyword>
<evidence type="ECO:0000256" key="4">
    <source>
        <dbReference type="ARBA" id="ARBA00023002"/>
    </source>
</evidence>
<feature type="domain" description="Oxidoreductase molybdopterin-binding" evidence="5">
    <location>
        <begin position="44"/>
        <end position="219"/>
    </location>
</feature>
<proteinExistence type="predicted"/>
<reference evidence="7 8" key="1">
    <citation type="journal article" date="2016" name="Genome Announc.">
        <title>Complete Genome Sequence of Methylobacterium populi P-1M, Isolated from Pink-Pigmented Household Biofilm.</title>
        <authorList>
            <person name="Morohoshi T."/>
            <person name="Ikeda T."/>
        </authorList>
    </citation>
    <scope>NUCLEOTIDE SEQUENCE [LARGE SCALE GENOMIC DNA]</scope>
    <source>
        <strain evidence="7 8">P-1M</strain>
    </source>
</reference>
<dbReference type="SUPFAM" id="SSF81296">
    <property type="entry name" value="E set domains"/>
    <property type="match status" value="1"/>
</dbReference>
<evidence type="ECO:0000313" key="7">
    <source>
        <dbReference type="EMBL" id="BAU90625.1"/>
    </source>
</evidence>
<dbReference type="InterPro" id="IPR036374">
    <property type="entry name" value="OxRdtase_Mopterin-bd_sf"/>
</dbReference>
<comment type="cofactor">
    <cofactor evidence="1">
        <name>Mo-molybdopterin</name>
        <dbReference type="ChEBI" id="CHEBI:71302"/>
    </cofactor>
</comment>
<organism evidence="7 8">
    <name type="scientific">Methylorubrum populi</name>
    <dbReference type="NCBI Taxonomy" id="223967"/>
    <lineage>
        <taxon>Bacteria</taxon>
        <taxon>Pseudomonadati</taxon>
        <taxon>Pseudomonadota</taxon>
        <taxon>Alphaproteobacteria</taxon>
        <taxon>Hyphomicrobiales</taxon>
        <taxon>Methylobacteriaceae</taxon>
        <taxon>Methylorubrum</taxon>
    </lineage>
</organism>
<evidence type="ECO:0000256" key="2">
    <source>
        <dbReference type="ARBA" id="ARBA00022505"/>
    </source>
</evidence>
<evidence type="ECO:0000313" key="8">
    <source>
        <dbReference type="Proteomes" id="UP000218288"/>
    </source>
</evidence>
<evidence type="ECO:0000256" key="1">
    <source>
        <dbReference type="ARBA" id="ARBA00001924"/>
    </source>
</evidence>
<keyword evidence="2" id="KW-0500">Molybdenum</keyword>
<dbReference type="Proteomes" id="UP000218288">
    <property type="component" value="Chromosome"/>
</dbReference>
<dbReference type="Pfam" id="PF00174">
    <property type="entry name" value="Oxidored_molyb"/>
    <property type="match status" value="1"/>
</dbReference>
<dbReference type="GO" id="GO:0043546">
    <property type="term" value="F:molybdopterin cofactor binding"/>
    <property type="evidence" value="ECO:0007669"/>
    <property type="project" value="TreeGrafter"/>
</dbReference>
<sequence length="363" mass="39272">MSSLTERMARLIVHGERPYNAEPPLTRLRARYRTPAEDFYVRSHGDLPEIDAAAWRLSVDGAHVGPLDLSLADLRARFPEATVTATMQCAGNRRADMRAVAPVSGDPWDGGAIGTADWTGVRLGDVLRAAGVAPGANLHSDLHVAFESQDVVEGRPYGVSIPLAKAVAGETLLAFAMNGASLLPEHGFPVRAVVPGFAGVRSPKWLKRITVQDHPSTNPMQADDYKLFPPDVTAETANPAKGHTIETMPLNAAICEPARGARLKAGETTIRGYAIAGDRAIVRVDVSGDGGRSWHQATLEHEAGAPFAWTFWEIVLDLPSGERDLVVRAWDSAGQTQPARPDETWNFKGYLSASWHRVWVEVA</sequence>
<dbReference type="EMBL" id="AP014809">
    <property type="protein sequence ID" value="BAU90625.1"/>
    <property type="molecule type" value="Genomic_DNA"/>
</dbReference>
<dbReference type="GO" id="GO:0020037">
    <property type="term" value="F:heme binding"/>
    <property type="evidence" value="ECO:0007669"/>
    <property type="project" value="TreeGrafter"/>
</dbReference>
<keyword evidence="3" id="KW-0479">Metal-binding</keyword>
<name>A0A160PDW6_9HYPH</name>